<keyword evidence="4" id="KW-1185">Reference proteome</keyword>
<dbReference type="SUPFAM" id="SSF48403">
    <property type="entry name" value="Ankyrin repeat"/>
    <property type="match status" value="1"/>
</dbReference>
<dbReference type="Pfam" id="PF12796">
    <property type="entry name" value="Ank_2"/>
    <property type="match status" value="1"/>
</dbReference>
<dbReference type="InterPro" id="IPR002110">
    <property type="entry name" value="Ankyrin_rpt"/>
</dbReference>
<dbReference type="PROSITE" id="PS50088">
    <property type="entry name" value="ANK_REPEAT"/>
    <property type="match status" value="1"/>
</dbReference>
<dbReference type="Gene3D" id="1.25.40.20">
    <property type="entry name" value="Ankyrin repeat-containing domain"/>
    <property type="match status" value="1"/>
</dbReference>
<dbReference type="PANTHER" id="PTHR24134">
    <property type="entry name" value="ANKYRIN REPEAT-CONTAINING PROTEIN DDB_G0279043"/>
    <property type="match status" value="1"/>
</dbReference>
<dbReference type="SMART" id="SM00248">
    <property type="entry name" value="ANK"/>
    <property type="match status" value="4"/>
</dbReference>
<evidence type="ECO:0000256" key="1">
    <source>
        <dbReference type="ARBA" id="ARBA00022737"/>
    </source>
</evidence>
<name>M1PGB8_9VIRU</name>
<dbReference type="EMBL" id="KC008572">
    <property type="protein sequence ID" value="AGF85028.1"/>
    <property type="molecule type" value="Genomic_DNA"/>
</dbReference>
<dbReference type="PROSITE" id="PS50297">
    <property type="entry name" value="ANK_REP_REGION"/>
    <property type="match status" value="1"/>
</dbReference>
<reference evidence="3 4" key="1">
    <citation type="submission" date="2012-10" db="EMBL/GenBank/DDBJ databases">
        <title>Complete genome sequence of Moumouvirus goulette.</title>
        <authorList>
            <person name="Fournous G."/>
            <person name="Bougalmi M."/>
            <person name="Colson P."/>
        </authorList>
    </citation>
    <scope>NUCLEOTIDE SEQUENCE [LARGE SCALE GENOMIC DNA]</scope>
</reference>
<proteinExistence type="predicted"/>
<dbReference type="PANTHER" id="PTHR24134:SF9">
    <property type="entry name" value="ANKYRIN REPEAT AND SOCS BOX PROTEIN 8"/>
    <property type="match status" value="1"/>
</dbReference>
<evidence type="ECO:0000256" key="2">
    <source>
        <dbReference type="ARBA" id="ARBA00023043"/>
    </source>
</evidence>
<dbReference type="InterPro" id="IPR036770">
    <property type="entry name" value="Ankyrin_rpt-contain_sf"/>
</dbReference>
<evidence type="ECO:0000313" key="4">
    <source>
        <dbReference type="Proteomes" id="UP000241071"/>
    </source>
</evidence>
<protein>
    <submittedName>
        <fullName evidence="3">Repeat protein</fullName>
    </submittedName>
</protein>
<organism evidence="3 4">
    <name type="scientific">Moumouvirus goulette</name>
    <dbReference type="NCBI Taxonomy" id="1247379"/>
    <lineage>
        <taxon>Viruses</taxon>
        <taxon>Varidnaviria</taxon>
        <taxon>Bamfordvirae</taxon>
        <taxon>Nucleocytoviricota</taxon>
        <taxon>Megaviricetes</taxon>
        <taxon>Imitervirales</taxon>
        <taxon>Mimiviridae</taxon>
        <taxon>Megamimivirinae</taxon>
        <taxon>Moumouvirus</taxon>
        <taxon>Moumouvirus goulettemassiliense</taxon>
    </lineage>
</organism>
<evidence type="ECO:0000313" key="3">
    <source>
        <dbReference type="EMBL" id="AGF85028.1"/>
    </source>
</evidence>
<accession>M1PGB8</accession>
<sequence length="324" mass="37980">MVSEKYISLFLEYNPNTLYPISLITNPSYTTATKLMYLLYNKNKFPKNLILDYIKEYPKQINKTNKDDFTPIIFELCHKNDPYIEGGQYDHDVEIFECLLSNGADPNLHVKKASPLYLCISNPYIINGYKFTELLLKYGADVNYNNFGTVLHKTINTCNIDLIKLLLKYGADVNAIDNEGETPLMILIKNKIGYYDLYNSRKSIDKIENIVQLLEEHNCNIFTKDSSGFNIFCQNEIEHKLYEKTLEIEKYKTLIRIITNKIFKRSESILMSPGTLRYNLLLIKWNNYDYDHVKIIHPHLINYFNIYDSDDFNLKISSALKYLN</sequence>
<dbReference type="Proteomes" id="UP000241071">
    <property type="component" value="Segment"/>
</dbReference>
<keyword evidence="1" id="KW-0677">Repeat</keyword>
<keyword evidence="2" id="KW-0040">ANK repeat</keyword>
<gene>
    <name evidence="3" type="ORF">glt_00219</name>
</gene>